<dbReference type="NCBIfam" id="NF010229">
    <property type="entry name" value="PRK13682.1-4"/>
    <property type="match status" value="1"/>
</dbReference>
<evidence type="ECO:0000256" key="3">
    <source>
        <dbReference type="ARBA" id="ARBA00022989"/>
    </source>
</evidence>
<evidence type="ECO:0000256" key="2">
    <source>
        <dbReference type="ARBA" id="ARBA00022692"/>
    </source>
</evidence>
<reference evidence="6" key="1">
    <citation type="submission" date="2021-01" db="EMBL/GenBank/DDBJ databases">
        <title>Modified the classification status of verrucomicrobia.</title>
        <authorList>
            <person name="Feng X."/>
        </authorList>
    </citation>
    <scope>NUCLEOTIDE SEQUENCE</scope>
    <source>
        <strain evidence="6">KCTC 12986</strain>
    </source>
</reference>
<dbReference type="GO" id="GO:0005886">
    <property type="term" value="C:plasma membrane"/>
    <property type="evidence" value="ECO:0007669"/>
    <property type="project" value="InterPro"/>
</dbReference>
<keyword evidence="2 5" id="KW-0812">Transmembrane</keyword>
<dbReference type="HAMAP" id="MF_01361">
    <property type="entry name" value="UPF0391"/>
    <property type="match status" value="1"/>
</dbReference>
<keyword evidence="7" id="KW-1185">Reference proteome</keyword>
<evidence type="ECO:0000313" key="6">
    <source>
        <dbReference type="EMBL" id="MBK1833605.1"/>
    </source>
</evidence>
<keyword evidence="4 5" id="KW-0472">Membrane</keyword>
<dbReference type="PIRSF" id="PIRSF036466">
    <property type="entry name" value="UCP036466"/>
    <property type="match status" value="1"/>
</dbReference>
<dbReference type="AlphaFoldDB" id="A0A934RMN5"/>
<proteinExistence type="inferred from homology"/>
<dbReference type="EMBL" id="JAENIO010000011">
    <property type="protein sequence ID" value="MBK1833605.1"/>
    <property type="molecule type" value="Genomic_DNA"/>
</dbReference>
<gene>
    <name evidence="6" type="ORF">JIN78_05980</name>
</gene>
<keyword evidence="1" id="KW-1003">Cell membrane</keyword>
<keyword evidence="3 5" id="KW-1133">Transmembrane helix</keyword>
<evidence type="ECO:0000256" key="4">
    <source>
        <dbReference type="ARBA" id="ARBA00023136"/>
    </source>
</evidence>
<dbReference type="Pfam" id="PF07043">
    <property type="entry name" value="DUF1328"/>
    <property type="match status" value="1"/>
</dbReference>
<feature type="transmembrane region" description="Helical" evidence="5">
    <location>
        <begin position="31"/>
        <end position="48"/>
    </location>
</feature>
<dbReference type="Proteomes" id="UP000604083">
    <property type="component" value="Unassembled WGS sequence"/>
</dbReference>
<organism evidence="6 7">
    <name type="scientific">Roseibacillus ishigakijimensis</name>
    <dbReference type="NCBI Taxonomy" id="454146"/>
    <lineage>
        <taxon>Bacteria</taxon>
        <taxon>Pseudomonadati</taxon>
        <taxon>Verrucomicrobiota</taxon>
        <taxon>Verrucomicrobiia</taxon>
        <taxon>Verrucomicrobiales</taxon>
        <taxon>Verrucomicrobiaceae</taxon>
        <taxon>Roseibacillus</taxon>
    </lineage>
</organism>
<evidence type="ECO:0000256" key="5">
    <source>
        <dbReference type="SAM" id="Phobius"/>
    </source>
</evidence>
<dbReference type="RefSeq" id="WP_200391040.1">
    <property type="nucleotide sequence ID" value="NZ_JAENIO010000011.1"/>
</dbReference>
<sequence length="52" mass="5366">MLHYAIICLVIALIAAALGLSGVAGFAMNAAYILGVIALILFIIHAVSGRRV</sequence>
<protein>
    <submittedName>
        <fullName evidence="6">DUF1328 domain-containing protein</fullName>
    </submittedName>
</protein>
<name>A0A934RMN5_9BACT</name>
<dbReference type="InterPro" id="IPR009760">
    <property type="entry name" value="DUF1328"/>
</dbReference>
<accession>A0A934RMN5</accession>
<comment type="caution">
    <text evidence="6">The sequence shown here is derived from an EMBL/GenBank/DDBJ whole genome shotgun (WGS) entry which is preliminary data.</text>
</comment>
<evidence type="ECO:0000256" key="1">
    <source>
        <dbReference type="ARBA" id="ARBA00022475"/>
    </source>
</evidence>
<evidence type="ECO:0000313" key="7">
    <source>
        <dbReference type="Proteomes" id="UP000604083"/>
    </source>
</evidence>